<evidence type="ECO:0000256" key="1">
    <source>
        <dbReference type="SAM" id="MobiDB-lite"/>
    </source>
</evidence>
<dbReference type="Gene3D" id="2.60.40.1890">
    <property type="entry name" value="PCu(A)C copper chaperone"/>
    <property type="match status" value="1"/>
</dbReference>
<sequence length="325" mass="33528">MNPIPRAELFAALFLTLSATAALSHATLERGQASPNASYRGVVQIHHGCKGEPTTRVSVTIPEGVIGAKPMPKAGWQVAAERGPYARAYPYFHGDVSEGVKRITWSGGSLADDQVDEFTFLARITDAFAPGSTVYFPVEQDCTSGNHRWTDIPTAGAAKLKSPAPGVTIVAGPAPSPAAKAADVRAETPWMRATPGGAKVAGGYVRIVNSGTQADRLTGGSVPFAGSVSIHSMSMDGGVMRMATVEGGLVVKPGETVELKPGGYHLMFEDLKGATPKAGETVQGTLTFERAGTVPVIFTVAPIGASGPDAKSSAAPAPAGGHHHH</sequence>
<comment type="caution">
    <text evidence="4">The sequence shown here is derived from an EMBL/GenBank/DDBJ whole genome shotgun (WGS) entry which is preliminary data.</text>
</comment>
<reference evidence="4" key="2">
    <citation type="submission" date="2021-08" db="EMBL/GenBank/DDBJ databases">
        <authorList>
            <person name="Tani A."/>
            <person name="Ola A."/>
            <person name="Ogura Y."/>
            <person name="Katsura K."/>
            <person name="Hayashi T."/>
        </authorList>
    </citation>
    <scope>NUCLEOTIDE SEQUENCE</scope>
    <source>
        <strain evidence="4">DSM 19015</strain>
    </source>
</reference>
<dbReference type="SUPFAM" id="SSF110087">
    <property type="entry name" value="DR1885-like metal-binding protein"/>
    <property type="match status" value="1"/>
</dbReference>
<dbReference type="InterPro" id="IPR036182">
    <property type="entry name" value="PCuAC_sf"/>
</dbReference>
<dbReference type="InterPro" id="IPR038507">
    <property type="entry name" value="YcnI-like_sf"/>
</dbReference>
<evidence type="ECO:0000313" key="5">
    <source>
        <dbReference type="Proteomes" id="UP001055125"/>
    </source>
</evidence>
<keyword evidence="5" id="KW-1185">Reference proteome</keyword>
<dbReference type="InterPro" id="IPR007410">
    <property type="entry name" value="LpqE-like"/>
</dbReference>
<name>A0ABQ4RT01_9HYPH</name>
<evidence type="ECO:0000313" key="4">
    <source>
        <dbReference type="EMBL" id="GJD92834.1"/>
    </source>
</evidence>
<dbReference type="Gene3D" id="2.60.40.2230">
    <property type="entry name" value="Uncharacterised protein YcnI-like PF07987, DUF1775"/>
    <property type="match status" value="1"/>
</dbReference>
<dbReference type="InterPro" id="IPR058248">
    <property type="entry name" value="Lxx211020-like"/>
</dbReference>
<evidence type="ECO:0000259" key="3">
    <source>
        <dbReference type="Pfam" id="PF07987"/>
    </source>
</evidence>
<dbReference type="EMBL" id="BPQP01000001">
    <property type="protein sequence ID" value="GJD92834.1"/>
    <property type="molecule type" value="Genomic_DNA"/>
</dbReference>
<organism evidence="4 5">
    <name type="scientific">Methylobacterium iners</name>
    <dbReference type="NCBI Taxonomy" id="418707"/>
    <lineage>
        <taxon>Bacteria</taxon>
        <taxon>Pseudomonadati</taxon>
        <taxon>Pseudomonadota</taxon>
        <taxon>Alphaproteobacteria</taxon>
        <taxon>Hyphomicrobiales</taxon>
        <taxon>Methylobacteriaceae</taxon>
        <taxon>Methylobacterium</taxon>
    </lineage>
</organism>
<dbReference type="PANTHER" id="PTHR36302:SF1">
    <property type="entry name" value="COPPER CHAPERONE PCU(A)C"/>
    <property type="match status" value="1"/>
</dbReference>
<dbReference type="Proteomes" id="UP001055125">
    <property type="component" value="Unassembled WGS sequence"/>
</dbReference>
<feature type="chain" id="PRO_5045434671" description="YncI copper-binding domain-containing protein" evidence="2">
    <location>
        <begin position="22"/>
        <end position="325"/>
    </location>
</feature>
<feature type="domain" description="YncI copper-binding" evidence="3">
    <location>
        <begin position="25"/>
        <end position="169"/>
    </location>
</feature>
<keyword evidence="2" id="KW-0732">Signal</keyword>
<accession>A0ABQ4RT01</accession>
<dbReference type="RefSeq" id="WP_238241818.1">
    <property type="nucleotide sequence ID" value="NZ_BPQP01000001.1"/>
</dbReference>
<dbReference type="CDD" id="cd08545">
    <property type="entry name" value="YcnI_like"/>
    <property type="match status" value="1"/>
</dbReference>
<gene>
    <name evidence="4" type="ORF">OCOJLMKI_0016</name>
</gene>
<reference evidence="4" key="1">
    <citation type="journal article" date="2021" name="Front. Microbiol.">
        <title>Comprehensive Comparative Genomics and Phenotyping of Methylobacterium Species.</title>
        <authorList>
            <person name="Alessa O."/>
            <person name="Ogura Y."/>
            <person name="Fujitani Y."/>
            <person name="Takami H."/>
            <person name="Hayashi T."/>
            <person name="Sahin N."/>
            <person name="Tani A."/>
        </authorList>
    </citation>
    <scope>NUCLEOTIDE SEQUENCE</scope>
    <source>
        <strain evidence="4">DSM 19015</strain>
    </source>
</reference>
<dbReference type="Pfam" id="PF04314">
    <property type="entry name" value="PCuAC"/>
    <property type="match status" value="1"/>
</dbReference>
<protein>
    <recommendedName>
        <fullName evidence="3">YncI copper-binding domain-containing protein</fullName>
    </recommendedName>
</protein>
<dbReference type="PANTHER" id="PTHR36302">
    <property type="entry name" value="BLR7088 PROTEIN"/>
    <property type="match status" value="1"/>
</dbReference>
<feature type="signal peptide" evidence="2">
    <location>
        <begin position="1"/>
        <end position="21"/>
    </location>
</feature>
<proteinExistence type="predicted"/>
<evidence type="ECO:0000256" key="2">
    <source>
        <dbReference type="SAM" id="SignalP"/>
    </source>
</evidence>
<feature type="region of interest" description="Disordered" evidence="1">
    <location>
        <begin position="306"/>
        <end position="325"/>
    </location>
</feature>
<dbReference type="Pfam" id="PF07987">
    <property type="entry name" value="DUF1775"/>
    <property type="match status" value="1"/>
</dbReference>
<dbReference type="InterPro" id="IPR012533">
    <property type="entry name" value="YcnI-copper_dom"/>
</dbReference>